<reference evidence="9 10" key="1">
    <citation type="submission" date="2024-11" db="EMBL/GenBank/DDBJ databases">
        <title>Adaptive evolution of stress response genes in parasites aligns with host niche diversity.</title>
        <authorList>
            <person name="Hahn C."/>
            <person name="Resl P."/>
        </authorList>
    </citation>
    <scope>NUCLEOTIDE SEQUENCE [LARGE SCALE GENOMIC DNA]</scope>
    <source>
        <strain evidence="9">EGGRZ-B1_66</strain>
        <tissue evidence="9">Body</tissue>
    </source>
</reference>
<proteinExistence type="inferred from homology"/>
<organism evidence="9 10">
    <name type="scientific">Cichlidogyrus casuarinus</name>
    <dbReference type="NCBI Taxonomy" id="1844966"/>
    <lineage>
        <taxon>Eukaryota</taxon>
        <taxon>Metazoa</taxon>
        <taxon>Spiralia</taxon>
        <taxon>Lophotrochozoa</taxon>
        <taxon>Platyhelminthes</taxon>
        <taxon>Monogenea</taxon>
        <taxon>Monopisthocotylea</taxon>
        <taxon>Dactylogyridea</taxon>
        <taxon>Ancyrocephalidae</taxon>
        <taxon>Cichlidogyrus</taxon>
    </lineage>
</organism>
<evidence type="ECO:0000256" key="3">
    <source>
        <dbReference type="ARBA" id="ARBA00022679"/>
    </source>
</evidence>
<dbReference type="InterPro" id="IPR040706">
    <property type="entry name" value="Zf-MYST"/>
</dbReference>
<dbReference type="PANTHER" id="PTHR10615:SF82">
    <property type="entry name" value="HISTONE ACETYLTRANSFERASE KAT8"/>
    <property type="match status" value="1"/>
</dbReference>
<keyword evidence="4" id="KW-0007">Acetylation</keyword>
<evidence type="ECO:0000256" key="4">
    <source>
        <dbReference type="ARBA" id="ARBA00022990"/>
    </source>
</evidence>
<comment type="catalytic activity">
    <reaction evidence="6">
        <text>L-lysyl-[protein] + acetyl-CoA = N(6)-acetyl-L-lysyl-[protein] + CoA + H(+)</text>
        <dbReference type="Rhea" id="RHEA:45948"/>
        <dbReference type="Rhea" id="RHEA-COMP:9752"/>
        <dbReference type="Rhea" id="RHEA-COMP:10731"/>
        <dbReference type="ChEBI" id="CHEBI:15378"/>
        <dbReference type="ChEBI" id="CHEBI:29969"/>
        <dbReference type="ChEBI" id="CHEBI:57287"/>
        <dbReference type="ChEBI" id="CHEBI:57288"/>
        <dbReference type="ChEBI" id="CHEBI:61930"/>
        <dbReference type="EC" id="2.3.1.48"/>
    </reaction>
</comment>
<dbReference type="EMBL" id="JBJKFK010000248">
    <property type="protein sequence ID" value="KAL3318398.1"/>
    <property type="molecule type" value="Genomic_DNA"/>
</dbReference>
<sequence length="341" mass="40060">MLNQISVVDGCLTRNKKRRYDEINAPTDVEFDSHDTVTRELEEEHREFTRVKFIDKIQLGKYEIDTWYFSPYPEEYRRLTKLWICEFCLKYMRLLPTYVKHVKTQCRQKQPPGKEIYRKGNICVYEIDGAKQKLYCQNLCLLAKLFLDHKTLYYDVTPFMFYVLCELDKSGSHVVGYFSKEKVSADNNNLACILTLPPFQRKGYGRFLISLSYELAKVERLIGSPEKPLSDLGRLSYRSYWEYTIFSYLYNHPDSSLSDISSATCISTEDVIWTLQGHRAIKYWRHGRQVDISRQALEDYLSQVNQRKGLLLEVDRSHLKWTPPPKNLPSKSKKTSTSSAT</sequence>
<evidence type="ECO:0000313" key="10">
    <source>
        <dbReference type="Proteomes" id="UP001626550"/>
    </source>
</evidence>
<comment type="caution">
    <text evidence="9">The sequence shown here is derived from an EMBL/GenBank/DDBJ whole genome shotgun (WGS) entry which is preliminary data.</text>
</comment>
<dbReference type="Gene3D" id="1.10.10.10">
    <property type="entry name" value="Winged helix-like DNA-binding domain superfamily/Winged helix DNA-binding domain"/>
    <property type="match status" value="1"/>
</dbReference>
<dbReference type="InterPro" id="IPR016181">
    <property type="entry name" value="Acyl_CoA_acyltransferase"/>
</dbReference>
<dbReference type="Proteomes" id="UP001626550">
    <property type="component" value="Unassembled WGS sequence"/>
</dbReference>
<dbReference type="PANTHER" id="PTHR10615">
    <property type="entry name" value="HISTONE ACETYLTRANSFERASE"/>
    <property type="match status" value="1"/>
</dbReference>
<dbReference type="Pfam" id="PF01853">
    <property type="entry name" value="MOZ_SAS"/>
    <property type="match status" value="1"/>
</dbReference>
<evidence type="ECO:0000313" key="9">
    <source>
        <dbReference type="EMBL" id="KAL3318398.1"/>
    </source>
</evidence>
<dbReference type="GO" id="GO:0005634">
    <property type="term" value="C:nucleus"/>
    <property type="evidence" value="ECO:0007669"/>
    <property type="project" value="UniProtKB-SubCell"/>
</dbReference>
<dbReference type="Pfam" id="PF17772">
    <property type="entry name" value="zf-MYST"/>
    <property type="match status" value="1"/>
</dbReference>
<dbReference type="AlphaFoldDB" id="A0ABD2QFT6"/>
<dbReference type="Gene3D" id="3.40.630.30">
    <property type="match status" value="1"/>
</dbReference>
<keyword evidence="10" id="KW-1185">Reference proteome</keyword>
<name>A0ABD2QFT6_9PLAT</name>
<dbReference type="PROSITE" id="PS51726">
    <property type="entry name" value="MYST_HAT"/>
    <property type="match status" value="1"/>
</dbReference>
<feature type="active site" description="Proton donor/acceptor" evidence="5">
    <location>
        <position position="226"/>
    </location>
</feature>
<protein>
    <recommendedName>
        <fullName evidence="2 6">Histone acetyltransferase</fullName>
        <ecNumber evidence="2 6">2.3.1.48</ecNumber>
    </recommendedName>
</protein>
<evidence type="ECO:0000256" key="5">
    <source>
        <dbReference type="PIRSR" id="PIRSR602717-51"/>
    </source>
</evidence>
<dbReference type="GO" id="GO:0061733">
    <property type="term" value="F:protein-lysine-acetyltransferase activity"/>
    <property type="evidence" value="ECO:0007669"/>
    <property type="project" value="UniProtKB-EC"/>
</dbReference>
<evidence type="ECO:0000256" key="6">
    <source>
        <dbReference type="RuleBase" id="RU361211"/>
    </source>
</evidence>
<dbReference type="InterPro" id="IPR036388">
    <property type="entry name" value="WH-like_DNA-bd_sf"/>
</dbReference>
<evidence type="ECO:0000259" key="8">
    <source>
        <dbReference type="PROSITE" id="PS51726"/>
    </source>
</evidence>
<keyword evidence="3" id="KW-0808">Transferase</keyword>
<dbReference type="CDD" id="cd04301">
    <property type="entry name" value="NAT_SF"/>
    <property type="match status" value="1"/>
</dbReference>
<accession>A0ABD2QFT6</accession>
<keyword evidence="6" id="KW-0539">Nucleus</keyword>
<dbReference type="SUPFAM" id="SSF55729">
    <property type="entry name" value="Acyl-CoA N-acyltransferases (Nat)"/>
    <property type="match status" value="1"/>
</dbReference>
<comment type="similarity">
    <text evidence="1 6">Belongs to the MYST (SAS/MOZ) family.</text>
</comment>
<dbReference type="InterPro" id="IPR002717">
    <property type="entry name" value="HAT_MYST-type"/>
</dbReference>
<feature type="region of interest" description="Disordered" evidence="7">
    <location>
        <begin position="321"/>
        <end position="341"/>
    </location>
</feature>
<evidence type="ECO:0000256" key="2">
    <source>
        <dbReference type="ARBA" id="ARBA00013184"/>
    </source>
</evidence>
<dbReference type="EC" id="2.3.1.48" evidence="2 6"/>
<dbReference type="Gene3D" id="3.30.60.60">
    <property type="entry name" value="N-acetyl transferase-like"/>
    <property type="match status" value="1"/>
</dbReference>
<dbReference type="InterPro" id="IPR050603">
    <property type="entry name" value="MYST_HAT"/>
</dbReference>
<dbReference type="FunFam" id="3.40.630.30:FF:000002">
    <property type="entry name" value="Histone acetyltransferase"/>
    <property type="match status" value="1"/>
</dbReference>
<evidence type="ECO:0000256" key="1">
    <source>
        <dbReference type="ARBA" id="ARBA00010107"/>
    </source>
</evidence>
<feature type="domain" description="MYST-type HAT" evidence="8">
    <location>
        <begin position="49"/>
        <end position="323"/>
    </location>
</feature>
<comment type="subcellular location">
    <subcellularLocation>
        <location evidence="6">Nucleus</location>
    </subcellularLocation>
</comment>
<evidence type="ECO:0000256" key="7">
    <source>
        <dbReference type="SAM" id="MobiDB-lite"/>
    </source>
</evidence>
<dbReference type="FunFam" id="3.30.60.60:FF:000001">
    <property type="entry name" value="Histone acetyltransferase"/>
    <property type="match status" value="1"/>
</dbReference>
<gene>
    <name evidence="9" type="primary">KAT8</name>
    <name evidence="9" type="ORF">Ciccas_002937</name>
</gene>